<feature type="compositionally biased region" description="Low complexity" evidence="6">
    <location>
        <begin position="244"/>
        <end position="259"/>
    </location>
</feature>
<sequence>MTARSNRKSPAKSARSRDPPRCGDAPQEPKPNLRSPGCLRLGRMFFRSNQSIGRLTSDLTSTITQVPHASPVIPAPPPVRPVTPQDRNLERREAQTSPYLHPFSHPPVTSAQEHLLAKASTLDYYKHQHRRDPQVSLQSPLHLTHVTIPASHLAEMCSADIFLGLLALLFPPLPVWVKRGICGADSIINILLCLLGYIPGLIHAWYIIAKFPEPDYEYESVPQQDREGGRVTYVFVHGNGPNGNGPHTQQPRQQPRPSQHGGKGNGAVGYGTTNNSSNNNNNNNAAGSSRQQQQPQQYSAQQGGAGEGSSDGAVPPSYAEVVAGDNKIQTRD</sequence>
<accession>A0AAI9TU35</accession>
<evidence type="ECO:0000256" key="7">
    <source>
        <dbReference type="SAM" id="Phobius"/>
    </source>
</evidence>
<dbReference type="PANTHER" id="PTHR21659:SF57">
    <property type="entry name" value="PLASMA MEMBRANE PROTEOLIPID 31"/>
    <property type="match status" value="1"/>
</dbReference>
<keyword evidence="3 7" id="KW-0812">Transmembrane</keyword>
<dbReference type="InterPro" id="IPR000612">
    <property type="entry name" value="PMP3"/>
</dbReference>
<feature type="region of interest" description="Disordered" evidence="6">
    <location>
        <begin position="1"/>
        <end position="37"/>
    </location>
</feature>
<dbReference type="Proteomes" id="UP001239213">
    <property type="component" value="Unassembled WGS sequence"/>
</dbReference>
<name>A0AAI9TU35_9PEZI</name>
<feature type="region of interest" description="Disordered" evidence="6">
    <location>
        <begin position="233"/>
        <end position="332"/>
    </location>
</feature>
<evidence type="ECO:0000256" key="3">
    <source>
        <dbReference type="ARBA" id="ARBA00022692"/>
    </source>
</evidence>
<dbReference type="EMBL" id="MPDP01000322">
    <property type="protein sequence ID" value="KAK1445469.1"/>
    <property type="molecule type" value="Genomic_DNA"/>
</dbReference>
<keyword evidence="5 7" id="KW-0472">Membrane</keyword>
<feature type="compositionally biased region" description="Basic residues" evidence="6">
    <location>
        <begin position="1"/>
        <end position="10"/>
    </location>
</feature>
<protein>
    <recommendedName>
        <fullName evidence="10">Stress response RCI peptide</fullName>
    </recommendedName>
</protein>
<organism evidence="8 9">
    <name type="scientific">Colletotrichum cuscutae</name>
    <dbReference type="NCBI Taxonomy" id="1209917"/>
    <lineage>
        <taxon>Eukaryota</taxon>
        <taxon>Fungi</taxon>
        <taxon>Dikarya</taxon>
        <taxon>Ascomycota</taxon>
        <taxon>Pezizomycotina</taxon>
        <taxon>Sordariomycetes</taxon>
        <taxon>Hypocreomycetidae</taxon>
        <taxon>Glomerellales</taxon>
        <taxon>Glomerellaceae</taxon>
        <taxon>Colletotrichum</taxon>
        <taxon>Colletotrichum acutatum species complex</taxon>
    </lineage>
</organism>
<comment type="caution">
    <text evidence="8">The sequence shown here is derived from an EMBL/GenBank/DDBJ whole genome shotgun (WGS) entry which is preliminary data.</text>
</comment>
<proteinExistence type="inferred from homology"/>
<dbReference type="Pfam" id="PF01679">
    <property type="entry name" value="Pmp3"/>
    <property type="match status" value="1"/>
</dbReference>
<evidence type="ECO:0000256" key="5">
    <source>
        <dbReference type="ARBA" id="ARBA00023136"/>
    </source>
</evidence>
<evidence type="ECO:0000313" key="8">
    <source>
        <dbReference type="EMBL" id="KAK1445469.1"/>
    </source>
</evidence>
<evidence type="ECO:0008006" key="10">
    <source>
        <dbReference type="Google" id="ProtNLM"/>
    </source>
</evidence>
<evidence type="ECO:0000256" key="6">
    <source>
        <dbReference type="SAM" id="MobiDB-lite"/>
    </source>
</evidence>
<feature type="compositionally biased region" description="Low complexity" evidence="6">
    <location>
        <begin position="274"/>
        <end position="302"/>
    </location>
</feature>
<dbReference type="GO" id="GO:0016020">
    <property type="term" value="C:membrane"/>
    <property type="evidence" value="ECO:0007669"/>
    <property type="project" value="UniProtKB-SubCell"/>
</dbReference>
<feature type="transmembrane region" description="Helical" evidence="7">
    <location>
        <begin position="189"/>
        <end position="208"/>
    </location>
</feature>
<evidence type="ECO:0000313" key="9">
    <source>
        <dbReference type="Proteomes" id="UP001239213"/>
    </source>
</evidence>
<keyword evidence="4 7" id="KW-1133">Transmembrane helix</keyword>
<reference evidence="8" key="1">
    <citation type="submission" date="2016-11" db="EMBL/GenBank/DDBJ databases">
        <title>The genome sequence of Colletotrichum cuscutae.</title>
        <authorList>
            <person name="Baroncelli R."/>
        </authorList>
    </citation>
    <scope>NUCLEOTIDE SEQUENCE</scope>
    <source>
        <strain evidence="8">IMI 304802</strain>
    </source>
</reference>
<evidence type="ECO:0000256" key="1">
    <source>
        <dbReference type="ARBA" id="ARBA00004370"/>
    </source>
</evidence>
<comment type="subcellular location">
    <subcellularLocation>
        <location evidence="1">Membrane</location>
    </subcellularLocation>
</comment>
<dbReference type="AlphaFoldDB" id="A0AAI9TU35"/>
<evidence type="ECO:0000256" key="2">
    <source>
        <dbReference type="ARBA" id="ARBA00009530"/>
    </source>
</evidence>
<comment type="similarity">
    <text evidence="2">Belongs to the UPF0057 (PMP3) family.</text>
</comment>
<gene>
    <name evidence="8" type="ORF">CCUS01_12516</name>
</gene>
<evidence type="ECO:0000256" key="4">
    <source>
        <dbReference type="ARBA" id="ARBA00022989"/>
    </source>
</evidence>
<keyword evidence="9" id="KW-1185">Reference proteome</keyword>
<dbReference type="PANTHER" id="PTHR21659">
    <property type="entry name" value="HYDROPHOBIC PROTEIN RCI2 LOW TEMPERATURE AND SALT RESPONSIVE PROTEIN LTI6 -RELATED"/>
    <property type="match status" value="1"/>
</dbReference>